<feature type="transmembrane region" description="Helical" evidence="7">
    <location>
        <begin position="269"/>
        <end position="294"/>
    </location>
</feature>
<evidence type="ECO:0000256" key="4">
    <source>
        <dbReference type="ARBA" id="ARBA00022692"/>
    </source>
</evidence>
<evidence type="ECO:0000259" key="8">
    <source>
        <dbReference type="PROSITE" id="PS50928"/>
    </source>
</evidence>
<gene>
    <name evidence="9" type="ORF">CLOBOL_00778</name>
</gene>
<dbReference type="InterPro" id="IPR000515">
    <property type="entry name" value="MetI-like"/>
</dbReference>
<reference evidence="9 10" key="1">
    <citation type="submission" date="2007-08" db="EMBL/GenBank/DDBJ databases">
        <authorList>
            <person name="Fulton L."/>
            <person name="Clifton S."/>
            <person name="Fulton B."/>
            <person name="Xu J."/>
            <person name="Minx P."/>
            <person name="Pepin K.H."/>
            <person name="Johnson M."/>
            <person name="Thiruvilangam P."/>
            <person name="Bhonagiri V."/>
            <person name="Nash W.E."/>
            <person name="Mardis E.R."/>
            <person name="Wilson R.K."/>
        </authorList>
    </citation>
    <scope>NUCLEOTIDE SEQUENCE [LARGE SCALE GENOMIC DNA]</scope>
    <source>
        <strain evidence="10">ATCC BAA-613 / DSM 15670 / CCUG 46953 / JCM 12243 / WAL 16351</strain>
    </source>
</reference>
<evidence type="ECO:0000256" key="1">
    <source>
        <dbReference type="ARBA" id="ARBA00004651"/>
    </source>
</evidence>
<dbReference type="PROSITE" id="PS50928">
    <property type="entry name" value="ABC_TM1"/>
    <property type="match status" value="1"/>
</dbReference>
<accession>A8RIT3</accession>
<comment type="subcellular location">
    <subcellularLocation>
        <location evidence="1 7">Cell membrane</location>
        <topology evidence="1 7">Multi-pass membrane protein</topology>
    </subcellularLocation>
</comment>
<dbReference type="PaxDb" id="411902-CLOBOL_00778"/>
<organism evidence="9 10">
    <name type="scientific">Enterocloster bolteae (strain ATCC BAA-613 / DSM 15670 / CCUG 46953 / JCM 12243 / WAL 16351)</name>
    <name type="common">Clostridium bolteae</name>
    <dbReference type="NCBI Taxonomy" id="411902"/>
    <lineage>
        <taxon>Bacteria</taxon>
        <taxon>Bacillati</taxon>
        <taxon>Bacillota</taxon>
        <taxon>Clostridia</taxon>
        <taxon>Lachnospirales</taxon>
        <taxon>Lachnospiraceae</taxon>
        <taxon>Enterocloster</taxon>
    </lineage>
</organism>
<dbReference type="PANTHER" id="PTHR43386">
    <property type="entry name" value="OLIGOPEPTIDE TRANSPORT SYSTEM PERMEASE PROTEIN APPC"/>
    <property type="match status" value="1"/>
</dbReference>
<evidence type="ECO:0000256" key="5">
    <source>
        <dbReference type="ARBA" id="ARBA00022989"/>
    </source>
</evidence>
<evidence type="ECO:0000313" key="9">
    <source>
        <dbReference type="EMBL" id="EDP18844.1"/>
    </source>
</evidence>
<feature type="transmembrane region" description="Helical" evidence="7">
    <location>
        <begin position="155"/>
        <end position="179"/>
    </location>
</feature>
<comment type="similarity">
    <text evidence="7">Belongs to the binding-protein-dependent transport system permease family.</text>
</comment>
<feature type="transmembrane region" description="Helical" evidence="7">
    <location>
        <begin position="43"/>
        <end position="65"/>
    </location>
</feature>
<name>A8RIT3_ENTBW</name>
<dbReference type="EMBL" id="ABCC02000010">
    <property type="protein sequence ID" value="EDP18844.1"/>
    <property type="molecule type" value="Genomic_DNA"/>
</dbReference>
<dbReference type="CDD" id="cd06261">
    <property type="entry name" value="TM_PBP2"/>
    <property type="match status" value="1"/>
</dbReference>
<evidence type="ECO:0000256" key="2">
    <source>
        <dbReference type="ARBA" id="ARBA00022448"/>
    </source>
</evidence>
<evidence type="ECO:0000256" key="6">
    <source>
        <dbReference type="ARBA" id="ARBA00023136"/>
    </source>
</evidence>
<keyword evidence="2 7" id="KW-0813">Transport</keyword>
<dbReference type="AlphaFoldDB" id="A8RIT3"/>
<dbReference type="GO" id="GO:0055085">
    <property type="term" value="P:transmembrane transport"/>
    <property type="evidence" value="ECO:0007669"/>
    <property type="project" value="InterPro"/>
</dbReference>
<dbReference type="PANTHER" id="PTHR43386:SF1">
    <property type="entry name" value="D,D-DIPEPTIDE TRANSPORT SYSTEM PERMEASE PROTEIN DDPC-RELATED"/>
    <property type="match status" value="1"/>
</dbReference>
<dbReference type="eggNOG" id="COG1173">
    <property type="taxonomic scope" value="Bacteria"/>
</dbReference>
<keyword evidence="3" id="KW-1003">Cell membrane</keyword>
<reference evidence="9 10" key="2">
    <citation type="submission" date="2007-09" db="EMBL/GenBank/DDBJ databases">
        <title>Draft genome sequence of Clostridium bolteae (ATCC BAA-613).</title>
        <authorList>
            <person name="Sudarsanam P."/>
            <person name="Ley R."/>
            <person name="Guruge J."/>
            <person name="Turnbaugh P.J."/>
            <person name="Mahowald M."/>
            <person name="Liep D."/>
            <person name="Gordon J."/>
        </authorList>
    </citation>
    <scope>NUCLEOTIDE SEQUENCE [LARGE SCALE GENOMIC DNA]</scope>
    <source>
        <strain evidence="10">ATCC BAA-613 / DSM 15670 / CCUG 46953 / JCM 12243 / WAL 16351</strain>
    </source>
</reference>
<dbReference type="InterPro" id="IPR050366">
    <property type="entry name" value="BP-dependent_transpt_permease"/>
</dbReference>
<evidence type="ECO:0000313" key="10">
    <source>
        <dbReference type="Proteomes" id="UP000005396"/>
    </source>
</evidence>
<keyword evidence="6 7" id="KW-0472">Membrane</keyword>
<dbReference type="GO" id="GO:0005886">
    <property type="term" value="C:plasma membrane"/>
    <property type="evidence" value="ECO:0007669"/>
    <property type="project" value="UniProtKB-SubCell"/>
</dbReference>
<dbReference type="InterPro" id="IPR025966">
    <property type="entry name" value="OppC_N"/>
</dbReference>
<keyword evidence="4 7" id="KW-0812">Transmembrane</keyword>
<keyword evidence="5 7" id="KW-1133">Transmembrane helix</keyword>
<evidence type="ECO:0000256" key="7">
    <source>
        <dbReference type="RuleBase" id="RU363032"/>
    </source>
</evidence>
<feature type="domain" description="ABC transmembrane type-1" evidence="8">
    <location>
        <begin position="106"/>
        <end position="295"/>
    </location>
</feature>
<sequence length="309" mass="33302">MGGRRMPDKTENLEAGGALQADIKISKSYQIKRFWHNFKKRKIAVLGLVIVLLYVAIAIAAPWIAPYDPEEANFSIMLKAPGTIEGHLLGTDELGRDILSRLVYGARISIGIGVTVVIAAFFIGVPLGIVSGYYGGKMDFMLMRIMDVLMAFPQLLLCILFVAVLGANLTNAVMAVSIYTVPNFARMARSETLAIKNGEYIEAAKALGANNFRIIVSHILPNIMSPLIVLATLNFGNAVLTTSGMGFLGIGAQPPTPEWGAMLSSGRQYLLVAPHVTSIIGLAILFLVLGLNLFGDGLRDILDPKLKSD</sequence>
<dbReference type="Proteomes" id="UP000005396">
    <property type="component" value="Unassembled WGS sequence"/>
</dbReference>
<dbReference type="Pfam" id="PF00528">
    <property type="entry name" value="BPD_transp_1"/>
    <property type="match status" value="1"/>
</dbReference>
<dbReference type="SUPFAM" id="SSF161098">
    <property type="entry name" value="MetI-like"/>
    <property type="match status" value="1"/>
</dbReference>
<dbReference type="InterPro" id="IPR035906">
    <property type="entry name" value="MetI-like_sf"/>
</dbReference>
<dbReference type="HOGENOM" id="CLU_028518_1_1_9"/>
<dbReference type="Pfam" id="PF12911">
    <property type="entry name" value="OppC_N"/>
    <property type="match status" value="1"/>
</dbReference>
<protein>
    <recommendedName>
        <fullName evidence="8">ABC transmembrane type-1 domain-containing protein</fullName>
    </recommendedName>
</protein>
<feature type="transmembrane region" description="Helical" evidence="7">
    <location>
        <begin position="108"/>
        <end position="134"/>
    </location>
</feature>
<proteinExistence type="inferred from homology"/>
<comment type="caution">
    <text evidence="9">The sequence shown here is derived from an EMBL/GenBank/DDBJ whole genome shotgun (WGS) entry which is preliminary data.</text>
</comment>
<dbReference type="Gene3D" id="1.10.3720.10">
    <property type="entry name" value="MetI-like"/>
    <property type="match status" value="1"/>
</dbReference>
<evidence type="ECO:0000256" key="3">
    <source>
        <dbReference type="ARBA" id="ARBA00022475"/>
    </source>
</evidence>